<keyword evidence="1" id="KW-0812">Transmembrane</keyword>
<dbReference type="EMBL" id="FZPH01000007">
    <property type="protein sequence ID" value="SNT49054.1"/>
    <property type="molecule type" value="Genomic_DNA"/>
</dbReference>
<evidence type="ECO:0000313" key="2">
    <source>
        <dbReference type="EMBL" id="SNT49054.1"/>
    </source>
</evidence>
<accession>A0A239N3P3</accession>
<protein>
    <submittedName>
        <fullName evidence="2">Uncharacterized protein</fullName>
    </submittedName>
</protein>
<sequence length="71" mass="7437">MAVLRYLVLGAFACTTAVIALLVVVAVLSATGASSDPHGYAMIGGILFAAVLTPVAVALWLLHRSMRRRGR</sequence>
<proteinExistence type="predicted"/>
<dbReference type="OrthoDB" id="4570255at2"/>
<keyword evidence="1" id="KW-0472">Membrane</keyword>
<dbReference type="Proteomes" id="UP000198362">
    <property type="component" value="Unassembled WGS sequence"/>
</dbReference>
<feature type="transmembrane region" description="Helical" evidence="1">
    <location>
        <begin position="39"/>
        <end position="62"/>
    </location>
</feature>
<evidence type="ECO:0000256" key="1">
    <source>
        <dbReference type="SAM" id="Phobius"/>
    </source>
</evidence>
<gene>
    <name evidence="2" type="ORF">SAMN05421812_107168</name>
</gene>
<reference evidence="2 3" key="1">
    <citation type="submission" date="2017-06" db="EMBL/GenBank/DDBJ databases">
        <authorList>
            <person name="Kim H.J."/>
            <person name="Triplett B.A."/>
        </authorList>
    </citation>
    <scope>NUCLEOTIDE SEQUENCE [LARGE SCALE GENOMIC DNA]</scope>
    <source>
        <strain evidence="2 3">CGMCC 4.5593</strain>
    </source>
</reference>
<evidence type="ECO:0000313" key="3">
    <source>
        <dbReference type="Proteomes" id="UP000198362"/>
    </source>
</evidence>
<keyword evidence="1" id="KW-1133">Transmembrane helix</keyword>
<dbReference type="AlphaFoldDB" id="A0A239N3P3"/>
<name>A0A239N3P3_9ACTN</name>
<keyword evidence="3" id="KW-1185">Reference proteome</keyword>
<organism evidence="2 3">
    <name type="scientific">Asanoa hainanensis</name>
    <dbReference type="NCBI Taxonomy" id="560556"/>
    <lineage>
        <taxon>Bacteria</taxon>
        <taxon>Bacillati</taxon>
        <taxon>Actinomycetota</taxon>
        <taxon>Actinomycetes</taxon>
        <taxon>Micromonosporales</taxon>
        <taxon>Micromonosporaceae</taxon>
        <taxon>Asanoa</taxon>
    </lineage>
</organism>